<dbReference type="Proteomes" id="UP000824540">
    <property type="component" value="Unassembled WGS sequence"/>
</dbReference>
<name>A0A8T2NCA8_9TELE</name>
<organism evidence="1 2">
    <name type="scientific">Albula glossodonta</name>
    <name type="common">roundjaw bonefish</name>
    <dbReference type="NCBI Taxonomy" id="121402"/>
    <lineage>
        <taxon>Eukaryota</taxon>
        <taxon>Metazoa</taxon>
        <taxon>Chordata</taxon>
        <taxon>Craniata</taxon>
        <taxon>Vertebrata</taxon>
        <taxon>Euteleostomi</taxon>
        <taxon>Actinopterygii</taxon>
        <taxon>Neopterygii</taxon>
        <taxon>Teleostei</taxon>
        <taxon>Albuliformes</taxon>
        <taxon>Albulidae</taxon>
        <taxon>Albula</taxon>
    </lineage>
</organism>
<comment type="caution">
    <text evidence="1">The sequence shown here is derived from an EMBL/GenBank/DDBJ whole genome shotgun (WGS) entry which is preliminary data.</text>
</comment>
<proteinExistence type="predicted"/>
<accession>A0A8T2NCA8</accession>
<sequence length="119" mass="12983">MAADFVYCGIKGCGQGHPGDIKNSGPPYHCVQPYCSDPPPHPTLPLPFCHTPRGPECLYSAKISTGLMTRSGTVLSGYTTIRDGSLKPSTALLKEEFLLLTLRKSPHHLLRCSRDTMLE</sequence>
<gene>
    <name evidence="1" type="ORF">JZ751_002778</name>
</gene>
<evidence type="ECO:0000313" key="1">
    <source>
        <dbReference type="EMBL" id="KAG9336431.1"/>
    </source>
</evidence>
<protein>
    <submittedName>
        <fullName evidence="1">Uncharacterized protein</fullName>
    </submittedName>
</protein>
<reference evidence="1" key="1">
    <citation type="thesis" date="2021" institute="BYU ScholarsArchive" country="Provo, UT, USA">
        <title>Applications of and Algorithms for Genome Assembly and Genomic Analyses with an Emphasis on Marine Teleosts.</title>
        <authorList>
            <person name="Pickett B.D."/>
        </authorList>
    </citation>
    <scope>NUCLEOTIDE SEQUENCE</scope>
    <source>
        <strain evidence="1">HI-2016</strain>
    </source>
</reference>
<dbReference type="AlphaFoldDB" id="A0A8T2NCA8"/>
<keyword evidence="2" id="KW-1185">Reference proteome</keyword>
<dbReference type="EMBL" id="JAFBMS010000102">
    <property type="protein sequence ID" value="KAG9336431.1"/>
    <property type="molecule type" value="Genomic_DNA"/>
</dbReference>
<evidence type="ECO:0000313" key="2">
    <source>
        <dbReference type="Proteomes" id="UP000824540"/>
    </source>
</evidence>